<sequence>MTTITLPQPTGHVNDFDFLFGRWSVANRRLMTRLVGANDWAEFPATAACEPRLGGGANVDQIDFPTLGFSGLTLRSFDHARRQWAIWWINSKSGLLFPPVHGGFEGLVGDFYGDDEDDGRAVDVRYRWTRISSDSARWEQAFRLKGGPTSTAEADGWETNWVMDCTRIG</sequence>
<organism evidence="1 2">
    <name type="scientific">Pseudaquabacterium terrae</name>
    <dbReference type="NCBI Taxonomy" id="2732868"/>
    <lineage>
        <taxon>Bacteria</taxon>
        <taxon>Pseudomonadati</taxon>
        <taxon>Pseudomonadota</taxon>
        <taxon>Betaproteobacteria</taxon>
        <taxon>Burkholderiales</taxon>
        <taxon>Sphaerotilaceae</taxon>
        <taxon>Pseudaquabacterium</taxon>
    </lineage>
</organism>
<proteinExistence type="predicted"/>
<dbReference type="RefSeq" id="WP_173124769.1">
    <property type="nucleotide sequence ID" value="NZ_JABRWJ010000005.1"/>
</dbReference>
<gene>
    <name evidence="1" type="ORF">HLB44_17320</name>
</gene>
<keyword evidence="2" id="KW-1185">Reference proteome</keyword>
<name>A0ABX2EJJ3_9BURK</name>
<dbReference type="EMBL" id="JABRWJ010000005">
    <property type="protein sequence ID" value="NRF68755.1"/>
    <property type="molecule type" value="Genomic_DNA"/>
</dbReference>
<dbReference type="Proteomes" id="UP000737171">
    <property type="component" value="Unassembled WGS sequence"/>
</dbReference>
<comment type="caution">
    <text evidence="1">The sequence shown here is derived from an EMBL/GenBank/DDBJ whole genome shotgun (WGS) entry which is preliminary data.</text>
</comment>
<protein>
    <recommendedName>
        <fullName evidence="3">DUF1579 domain-containing protein</fullName>
    </recommendedName>
</protein>
<evidence type="ECO:0000313" key="2">
    <source>
        <dbReference type="Proteomes" id="UP000737171"/>
    </source>
</evidence>
<reference evidence="1 2" key="1">
    <citation type="submission" date="2020-05" db="EMBL/GenBank/DDBJ databases">
        <title>Aquincola sp. isolate from soil.</title>
        <authorList>
            <person name="Han J."/>
            <person name="Kim D.-U."/>
        </authorList>
    </citation>
    <scope>NUCLEOTIDE SEQUENCE [LARGE SCALE GENOMIC DNA]</scope>
    <source>
        <strain evidence="1 2">S2</strain>
    </source>
</reference>
<accession>A0ABX2EJJ3</accession>
<evidence type="ECO:0008006" key="3">
    <source>
        <dbReference type="Google" id="ProtNLM"/>
    </source>
</evidence>
<evidence type="ECO:0000313" key="1">
    <source>
        <dbReference type="EMBL" id="NRF68755.1"/>
    </source>
</evidence>